<evidence type="ECO:0000256" key="8">
    <source>
        <dbReference type="RuleBase" id="RU000607"/>
    </source>
</evidence>
<feature type="binding site" description="axial binding residue" evidence="7">
    <location>
        <position position="13"/>
    </location>
    <ligand>
        <name>Fe-coproporphyrin III</name>
        <dbReference type="ChEBI" id="CHEBI:68438"/>
    </ligand>
    <ligandPart>
        <name>Fe</name>
        <dbReference type="ChEBI" id="CHEBI:18248"/>
    </ligandPart>
</feature>
<comment type="pathway">
    <text evidence="1 7 8">Porphyrin-containing compound metabolism; protoheme biosynthesis.</text>
</comment>
<dbReference type="Proteomes" id="UP000182589">
    <property type="component" value="Unassembled WGS sequence"/>
</dbReference>
<evidence type="ECO:0000256" key="7">
    <source>
        <dbReference type="HAMAP-Rule" id="MF_00323"/>
    </source>
</evidence>
<dbReference type="UniPathway" id="UPA00252"/>
<comment type="function">
    <text evidence="7 8">Involved in coproporphyrin-dependent heme b biosynthesis. Catalyzes the insertion of ferrous iron into coproporphyrin III to form Fe-coproporphyrin III.</text>
</comment>
<evidence type="ECO:0000256" key="5">
    <source>
        <dbReference type="ARBA" id="ARBA00023244"/>
    </source>
</evidence>
<dbReference type="GO" id="GO:0005737">
    <property type="term" value="C:cytoplasm"/>
    <property type="evidence" value="ECO:0007669"/>
    <property type="project" value="UniProtKB-SubCell"/>
</dbReference>
<evidence type="ECO:0000313" key="10">
    <source>
        <dbReference type="Proteomes" id="UP000182589"/>
    </source>
</evidence>
<gene>
    <name evidence="7" type="primary">cpfC</name>
    <name evidence="9" type="ORF">SAMN04489725_10129</name>
</gene>
<feature type="binding site" evidence="7">
    <location>
        <position position="124"/>
    </location>
    <ligand>
        <name>Fe-coproporphyrin III</name>
        <dbReference type="ChEBI" id="CHEBI:68438"/>
    </ligand>
</feature>
<dbReference type="InterPro" id="IPR019772">
    <property type="entry name" value="Ferrochelatase_AS"/>
</dbReference>
<keyword evidence="10" id="KW-1185">Reference proteome</keyword>
<dbReference type="PANTHER" id="PTHR11108">
    <property type="entry name" value="FERROCHELATASE"/>
    <property type="match status" value="1"/>
</dbReference>
<dbReference type="RefSeq" id="WP_074691141.1">
    <property type="nucleotide sequence ID" value="NZ_FNOJ01000001.1"/>
</dbReference>
<comment type="similarity">
    <text evidence="7 8">Belongs to the ferrochelatase family.</text>
</comment>
<keyword evidence="2 7" id="KW-0408">Iron</keyword>
<dbReference type="GO" id="GO:0006783">
    <property type="term" value="P:heme biosynthetic process"/>
    <property type="evidence" value="ECO:0007669"/>
    <property type="project" value="UniProtKB-UniRule"/>
</dbReference>
<accession>A0A1H2Q192</accession>
<keyword evidence="3 7" id="KW-0350">Heme biosynthesis</keyword>
<dbReference type="HAMAP" id="MF_00323">
    <property type="entry name" value="Ferrochelatase"/>
    <property type="match status" value="1"/>
</dbReference>
<dbReference type="EMBL" id="FNOJ01000001">
    <property type="protein sequence ID" value="SDW00946.1"/>
    <property type="molecule type" value="Genomic_DNA"/>
</dbReference>
<dbReference type="InterPro" id="IPR001015">
    <property type="entry name" value="Ferrochelatase"/>
</dbReference>
<evidence type="ECO:0000256" key="6">
    <source>
        <dbReference type="ARBA" id="ARBA00024536"/>
    </source>
</evidence>
<evidence type="ECO:0000256" key="2">
    <source>
        <dbReference type="ARBA" id="ARBA00023004"/>
    </source>
</evidence>
<dbReference type="GO" id="GO:0004325">
    <property type="term" value="F:ferrochelatase activity"/>
    <property type="evidence" value="ECO:0007669"/>
    <property type="project" value="UniProtKB-UniRule"/>
</dbReference>
<keyword evidence="7 8" id="KW-0963">Cytoplasm</keyword>
<keyword evidence="4 7" id="KW-0456">Lyase</keyword>
<dbReference type="GO" id="GO:0046872">
    <property type="term" value="F:metal ion binding"/>
    <property type="evidence" value="ECO:0007669"/>
    <property type="project" value="UniProtKB-UniRule"/>
</dbReference>
<proteinExistence type="inferred from homology"/>
<dbReference type="SUPFAM" id="SSF53800">
    <property type="entry name" value="Chelatase"/>
    <property type="match status" value="1"/>
</dbReference>
<feature type="binding site" evidence="7">
    <location>
        <position position="54"/>
    </location>
    <ligand>
        <name>Fe-coproporphyrin III</name>
        <dbReference type="ChEBI" id="CHEBI:68438"/>
    </ligand>
</feature>
<feature type="binding site" evidence="7">
    <location>
        <position position="30"/>
    </location>
    <ligand>
        <name>Fe-coproporphyrin III</name>
        <dbReference type="ChEBI" id="CHEBI:68438"/>
    </ligand>
</feature>
<name>A0A1H2Q192_9BACL</name>
<feature type="binding site" evidence="7">
    <location>
        <position position="260"/>
    </location>
    <ligand>
        <name>Fe(2+)</name>
        <dbReference type="ChEBI" id="CHEBI:29033"/>
    </ligand>
</feature>
<dbReference type="PANTHER" id="PTHR11108:SF1">
    <property type="entry name" value="FERROCHELATASE, MITOCHONDRIAL"/>
    <property type="match status" value="1"/>
</dbReference>
<keyword evidence="7" id="KW-0479">Metal-binding</keyword>
<feature type="binding site" evidence="7">
    <location>
        <begin position="46"/>
        <end position="47"/>
    </location>
    <ligand>
        <name>Fe-coproporphyrin III</name>
        <dbReference type="ChEBI" id="CHEBI:68438"/>
    </ligand>
</feature>
<organism evidence="9 10">
    <name type="scientific">Alicyclobacillus hesperidum</name>
    <dbReference type="NCBI Taxonomy" id="89784"/>
    <lineage>
        <taxon>Bacteria</taxon>
        <taxon>Bacillati</taxon>
        <taxon>Bacillota</taxon>
        <taxon>Bacilli</taxon>
        <taxon>Bacillales</taxon>
        <taxon>Alicyclobacillaceae</taxon>
        <taxon>Alicyclobacillus</taxon>
    </lineage>
</organism>
<dbReference type="InterPro" id="IPR033659">
    <property type="entry name" value="Ferrochelatase_N"/>
</dbReference>
<sequence>MNTQPLGLLVMAYGTPHSLDEVLPYYTDIRHGRPPSDEQLADLIRRYEAIGGVSPLAEITRRQAEGLAELLNADGGRPVRLYQGMKHTTPFISDAVEKMQEDGITEAIAIVLAPHYSTMSIETYHKQVRETAARLGGPAFRYIRDWHMEPRFLDVLTSRVQEALARCSDPQNAMVVFSAHSLPARILEMNDPYVDQLRESGDEIAKRLNLPHYMYAWQSAGRTHEPWLGPDILDVLSELREQGYREVVSCSQGFVADHLEVLYDIDIEAQARARDLGLHLVRTRQMNDDPAFLAGLRDAVRRAERETELIAP</sequence>
<dbReference type="Pfam" id="PF00762">
    <property type="entry name" value="Ferrochelatase"/>
    <property type="match status" value="1"/>
</dbReference>
<dbReference type="CDD" id="cd00419">
    <property type="entry name" value="Ferrochelatase_C"/>
    <property type="match status" value="1"/>
</dbReference>
<dbReference type="NCBIfam" id="TIGR00109">
    <property type="entry name" value="hemH"/>
    <property type="match status" value="1"/>
</dbReference>
<evidence type="ECO:0000256" key="4">
    <source>
        <dbReference type="ARBA" id="ARBA00023239"/>
    </source>
</evidence>
<dbReference type="AlphaFoldDB" id="A0A1H2Q192"/>
<feature type="binding site" evidence="7">
    <location>
        <position position="180"/>
    </location>
    <ligand>
        <name>Fe(2+)</name>
        <dbReference type="ChEBI" id="CHEBI:29033"/>
    </ligand>
</feature>
<reference evidence="10" key="1">
    <citation type="submission" date="2016-10" db="EMBL/GenBank/DDBJ databases">
        <authorList>
            <person name="Varghese N."/>
        </authorList>
    </citation>
    <scope>NUCLEOTIDE SEQUENCE [LARGE SCALE GENOMIC DNA]</scope>
    <source>
        <strain evidence="10">DSM 12489</strain>
    </source>
</reference>
<protein>
    <recommendedName>
        <fullName evidence="7">Coproporphyrin III ferrochelatase</fullName>
        <ecNumber evidence="7">4.99.1.9</ecNumber>
    </recommendedName>
</protein>
<dbReference type="EC" id="4.99.1.9" evidence="7"/>
<evidence type="ECO:0000256" key="3">
    <source>
        <dbReference type="ARBA" id="ARBA00023133"/>
    </source>
</evidence>
<dbReference type="InterPro" id="IPR033644">
    <property type="entry name" value="Ferrochelatase_C"/>
</dbReference>
<evidence type="ECO:0000313" key="9">
    <source>
        <dbReference type="EMBL" id="SDW00946.1"/>
    </source>
</evidence>
<evidence type="ECO:0000256" key="1">
    <source>
        <dbReference type="ARBA" id="ARBA00004744"/>
    </source>
</evidence>
<comment type="subcellular location">
    <subcellularLocation>
        <location evidence="7 8">Cytoplasm</location>
    </subcellularLocation>
</comment>
<dbReference type="Gene3D" id="3.40.50.1400">
    <property type="match status" value="2"/>
</dbReference>
<comment type="catalytic activity">
    <reaction evidence="6">
        <text>Fe-coproporphyrin III + 2 H(+) = coproporphyrin III + Fe(2+)</text>
        <dbReference type="Rhea" id="RHEA:49572"/>
        <dbReference type="ChEBI" id="CHEBI:15378"/>
        <dbReference type="ChEBI" id="CHEBI:29033"/>
        <dbReference type="ChEBI" id="CHEBI:68438"/>
        <dbReference type="ChEBI" id="CHEBI:131725"/>
        <dbReference type="EC" id="4.99.1.9"/>
    </reaction>
    <physiologicalReaction direction="right-to-left" evidence="6">
        <dbReference type="Rhea" id="RHEA:49574"/>
    </physiologicalReaction>
</comment>
<dbReference type="PROSITE" id="PS00534">
    <property type="entry name" value="FERROCHELATASE"/>
    <property type="match status" value="1"/>
</dbReference>
<dbReference type="STRING" id="89784.SAMN04489725_10129"/>
<keyword evidence="5 7" id="KW-0627">Porphyrin biosynthesis</keyword>
<dbReference type="CDD" id="cd03411">
    <property type="entry name" value="Ferrochelatase_N"/>
    <property type="match status" value="1"/>
</dbReference>